<dbReference type="NCBIfam" id="TIGR03649">
    <property type="entry name" value="ergot_EASG"/>
    <property type="match status" value="1"/>
</dbReference>
<dbReference type="AlphaFoldDB" id="A0AA38WY47"/>
<sequence length="287" mass="31505">MTILVTGGTGRTGGAVARRLHEANFPYLVLTRSGTASAPYEANACRFDFLDPGTFGIPFDTAKTPVSAIYVVVPMAVSDEIAKPVTDFIDFAKGKGVKRFVLLSSNVYEPGTRICGAVHQHLIDLGGDVEFCAIRPTWFMENFSRAYVPSIKKDGVIASPSKDGKARWISTDDVGAAAFRALTDTTLTNTDHILLGPELLNYDDIAKILTDVIGKKITYSRISLDEYKAELETYGLVGLRAQIMLELRDELARGVENKPDNGEVLRLTGKAPITFREWAERNKGIWQ</sequence>
<dbReference type="GO" id="GO:0016491">
    <property type="term" value="F:oxidoreductase activity"/>
    <property type="evidence" value="ECO:0007669"/>
    <property type="project" value="UniProtKB-KW"/>
</dbReference>
<dbReference type="Gene3D" id="3.40.50.720">
    <property type="entry name" value="NAD(P)-binding Rossmann-like Domain"/>
    <property type="match status" value="1"/>
</dbReference>
<keyword evidence="4" id="KW-0560">Oxidoreductase</keyword>
<dbReference type="PANTHER" id="PTHR43162">
    <property type="match status" value="1"/>
</dbReference>
<dbReference type="PANTHER" id="PTHR43162:SF1">
    <property type="entry name" value="PRESTALK A DIFFERENTIATION PROTEIN A"/>
    <property type="match status" value="1"/>
</dbReference>
<dbReference type="InterPro" id="IPR051604">
    <property type="entry name" value="Ergot_Alk_Oxidoreductase"/>
</dbReference>
<evidence type="ECO:0000256" key="1">
    <source>
        <dbReference type="ARBA" id="ARBA00005107"/>
    </source>
</evidence>
<comment type="caution">
    <text evidence="6">The sequence shown here is derived from an EMBL/GenBank/DDBJ whole genome shotgun (WGS) entry which is preliminary data.</text>
</comment>
<dbReference type="InterPro" id="IPR008030">
    <property type="entry name" value="NmrA-like"/>
</dbReference>
<dbReference type="Gene3D" id="3.90.25.10">
    <property type="entry name" value="UDP-galactose 4-epimerase, domain 1"/>
    <property type="match status" value="1"/>
</dbReference>
<keyword evidence="3" id="KW-0017">Alkaloid metabolism</keyword>
<dbReference type="Pfam" id="PF05368">
    <property type="entry name" value="NmrA"/>
    <property type="match status" value="1"/>
</dbReference>
<reference evidence="6" key="1">
    <citation type="submission" date="2022-10" db="EMBL/GenBank/DDBJ databases">
        <title>Culturing micro-colonial fungi from biological soil crusts in the Mojave desert and describing Neophaeococcomyces mojavensis, and introducing the new genera and species Taxawa tesnikishii.</title>
        <authorList>
            <person name="Kurbessoian T."/>
            <person name="Stajich J.E."/>
        </authorList>
    </citation>
    <scope>NUCLEOTIDE SEQUENCE</scope>
    <source>
        <strain evidence="6">TK_41</strain>
    </source>
</reference>
<evidence type="ECO:0000259" key="5">
    <source>
        <dbReference type="Pfam" id="PF05368"/>
    </source>
</evidence>
<dbReference type="EMBL" id="JAPDRK010000022">
    <property type="protein sequence ID" value="KAJ9603285.1"/>
    <property type="molecule type" value="Genomic_DNA"/>
</dbReference>
<evidence type="ECO:0000256" key="2">
    <source>
        <dbReference type="ARBA" id="ARBA00005372"/>
    </source>
</evidence>
<feature type="domain" description="NmrA-like" evidence="5">
    <location>
        <begin position="2"/>
        <end position="231"/>
    </location>
</feature>
<evidence type="ECO:0000313" key="6">
    <source>
        <dbReference type="EMBL" id="KAJ9603285.1"/>
    </source>
</evidence>
<organism evidence="6 7">
    <name type="scientific">Cladophialophora chaetospira</name>
    <dbReference type="NCBI Taxonomy" id="386627"/>
    <lineage>
        <taxon>Eukaryota</taxon>
        <taxon>Fungi</taxon>
        <taxon>Dikarya</taxon>
        <taxon>Ascomycota</taxon>
        <taxon>Pezizomycotina</taxon>
        <taxon>Eurotiomycetes</taxon>
        <taxon>Chaetothyriomycetidae</taxon>
        <taxon>Chaetothyriales</taxon>
        <taxon>Herpotrichiellaceae</taxon>
        <taxon>Cladophialophora</taxon>
    </lineage>
</organism>
<name>A0AA38WY47_9EURO</name>
<dbReference type="InterPro" id="IPR036291">
    <property type="entry name" value="NAD(P)-bd_dom_sf"/>
</dbReference>
<dbReference type="SUPFAM" id="SSF51735">
    <property type="entry name" value="NAD(P)-binding Rossmann-fold domains"/>
    <property type="match status" value="1"/>
</dbReference>
<proteinExistence type="inferred from homology"/>
<protein>
    <recommendedName>
        <fullName evidence="5">NmrA-like domain-containing protein</fullName>
    </recommendedName>
</protein>
<dbReference type="GO" id="GO:0009820">
    <property type="term" value="P:alkaloid metabolic process"/>
    <property type="evidence" value="ECO:0007669"/>
    <property type="project" value="UniProtKB-KW"/>
</dbReference>
<accession>A0AA38WY47</accession>
<comment type="similarity">
    <text evidence="2">Belongs to the fgaFS/easG family.</text>
</comment>
<gene>
    <name evidence="6" type="ORF">H2200_012063</name>
</gene>
<evidence type="ECO:0000256" key="3">
    <source>
        <dbReference type="ARBA" id="ARBA00022589"/>
    </source>
</evidence>
<dbReference type="Proteomes" id="UP001172673">
    <property type="component" value="Unassembled WGS sequence"/>
</dbReference>
<evidence type="ECO:0000256" key="4">
    <source>
        <dbReference type="ARBA" id="ARBA00023002"/>
    </source>
</evidence>
<keyword evidence="7" id="KW-1185">Reference proteome</keyword>
<comment type="pathway">
    <text evidence="1">Alkaloid biosynthesis; ergot alkaloid biosynthesis.</text>
</comment>
<evidence type="ECO:0000313" key="7">
    <source>
        <dbReference type="Proteomes" id="UP001172673"/>
    </source>
</evidence>
<dbReference type="InterPro" id="IPR019901">
    <property type="entry name" value="Ergot_alkaloid_biosynthesis"/>
</dbReference>